<proteinExistence type="predicted"/>
<dbReference type="Proteomes" id="UP000828390">
    <property type="component" value="Unassembled WGS sequence"/>
</dbReference>
<keyword evidence="2" id="KW-0812">Transmembrane</keyword>
<evidence type="ECO:0000313" key="3">
    <source>
        <dbReference type="EMBL" id="KAH3772791.1"/>
    </source>
</evidence>
<feature type="transmembrane region" description="Helical" evidence="2">
    <location>
        <begin position="28"/>
        <end position="51"/>
    </location>
</feature>
<protein>
    <submittedName>
        <fullName evidence="3">Uncharacterized protein</fullName>
    </submittedName>
</protein>
<keyword evidence="2" id="KW-0472">Membrane</keyword>
<dbReference type="AlphaFoldDB" id="A0A9D4IEW0"/>
<name>A0A9D4IEW0_DREPO</name>
<sequence length="301" mass="33493">MRENASRRAINLNDPRCEEHRALAARVYLALSAMQGFSGVGAYVCSGLSIRLHENKFPYFVAGFIAGTFLFVSSLLSCRVYNKNPFFTSSEVARREVLCAVSWHRTLSFYMLFVCLFSLATLWIYGLCVMDDDVCSYENNIRFNRVLAGLAFTFCCAGVVSSVFGISLICFFGKAFGLVHIPGRGSTLRFSGSLGPSRDFIPHQNDAFWPQTDGQFRHNSASDRLFNIGFEPMFPPPYCAWDASVSVINDRVAESYSYYGPPKYDDIGFSANTYEAAVLPVDQPPPYTHPAEAPADTSTHL</sequence>
<comment type="caution">
    <text evidence="3">The sequence shown here is derived from an EMBL/GenBank/DDBJ whole genome shotgun (WGS) entry which is preliminary data.</text>
</comment>
<feature type="transmembrane region" description="Helical" evidence="2">
    <location>
        <begin position="57"/>
        <end position="76"/>
    </location>
</feature>
<evidence type="ECO:0000313" key="4">
    <source>
        <dbReference type="Proteomes" id="UP000828390"/>
    </source>
</evidence>
<feature type="region of interest" description="Disordered" evidence="1">
    <location>
        <begin position="282"/>
        <end position="301"/>
    </location>
</feature>
<keyword evidence="4" id="KW-1185">Reference proteome</keyword>
<dbReference type="EMBL" id="JAIWYP010000009">
    <property type="protein sequence ID" value="KAH3772791.1"/>
    <property type="molecule type" value="Genomic_DNA"/>
</dbReference>
<reference evidence="3" key="1">
    <citation type="journal article" date="2019" name="bioRxiv">
        <title>The Genome of the Zebra Mussel, Dreissena polymorpha: A Resource for Invasive Species Research.</title>
        <authorList>
            <person name="McCartney M.A."/>
            <person name="Auch B."/>
            <person name="Kono T."/>
            <person name="Mallez S."/>
            <person name="Zhang Y."/>
            <person name="Obille A."/>
            <person name="Becker A."/>
            <person name="Abrahante J.E."/>
            <person name="Garbe J."/>
            <person name="Badalamenti J.P."/>
            <person name="Herman A."/>
            <person name="Mangelson H."/>
            <person name="Liachko I."/>
            <person name="Sullivan S."/>
            <person name="Sone E.D."/>
            <person name="Koren S."/>
            <person name="Silverstein K.A.T."/>
            <person name="Beckman K.B."/>
            <person name="Gohl D.M."/>
        </authorList>
    </citation>
    <scope>NUCLEOTIDE SEQUENCE</scope>
    <source>
        <strain evidence="3">Duluth1</strain>
        <tissue evidence="3">Whole animal</tissue>
    </source>
</reference>
<keyword evidence="2" id="KW-1133">Transmembrane helix</keyword>
<feature type="transmembrane region" description="Helical" evidence="2">
    <location>
        <begin position="146"/>
        <end position="172"/>
    </location>
</feature>
<evidence type="ECO:0000256" key="2">
    <source>
        <dbReference type="SAM" id="Phobius"/>
    </source>
</evidence>
<accession>A0A9D4IEW0</accession>
<reference evidence="3" key="2">
    <citation type="submission" date="2020-11" db="EMBL/GenBank/DDBJ databases">
        <authorList>
            <person name="McCartney M.A."/>
            <person name="Auch B."/>
            <person name="Kono T."/>
            <person name="Mallez S."/>
            <person name="Becker A."/>
            <person name="Gohl D.M."/>
            <person name="Silverstein K.A.T."/>
            <person name="Koren S."/>
            <person name="Bechman K.B."/>
            <person name="Herman A."/>
            <person name="Abrahante J.E."/>
            <person name="Garbe J."/>
        </authorList>
    </citation>
    <scope>NUCLEOTIDE SEQUENCE</scope>
    <source>
        <strain evidence="3">Duluth1</strain>
        <tissue evidence="3">Whole animal</tissue>
    </source>
</reference>
<organism evidence="3 4">
    <name type="scientific">Dreissena polymorpha</name>
    <name type="common">Zebra mussel</name>
    <name type="synonym">Mytilus polymorpha</name>
    <dbReference type="NCBI Taxonomy" id="45954"/>
    <lineage>
        <taxon>Eukaryota</taxon>
        <taxon>Metazoa</taxon>
        <taxon>Spiralia</taxon>
        <taxon>Lophotrochozoa</taxon>
        <taxon>Mollusca</taxon>
        <taxon>Bivalvia</taxon>
        <taxon>Autobranchia</taxon>
        <taxon>Heteroconchia</taxon>
        <taxon>Euheterodonta</taxon>
        <taxon>Imparidentia</taxon>
        <taxon>Neoheterodontei</taxon>
        <taxon>Myida</taxon>
        <taxon>Dreissenoidea</taxon>
        <taxon>Dreissenidae</taxon>
        <taxon>Dreissena</taxon>
    </lineage>
</organism>
<feature type="transmembrane region" description="Helical" evidence="2">
    <location>
        <begin position="107"/>
        <end position="126"/>
    </location>
</feature>
<evidence type="ECO:0000256" key="1">
    <source>
        <dbReference type="SAM" id="MobiDB-lite"/>
    </source>
</evidence>
<gene>
    <name evidence="3" type="ORF">DPMN_174137</name>
</gene>